<dbReference type="eggNOG" id="COG3794">
    <property type="taxonomic scope" value="Bacteria"/>
</dbReference>
<protein>
    <submittedName>
        <fullName evidence="1">Putative multicopper oxidase</fullName>
    </submittedName>
</protein>
<dbReference type="EMBL" id="BAFH01000004">
    <property type="protein sequence ID" value="GAB64236.1"/>
    <property type="molecule type" value="Genomic_DNA"/>
</dbReference>
<evidence type="ECO:0000313" key="1">
    <source>
        <dbReference type="EMBL" id="GAB64236.1"/>
    </source>
</evidence>
<reference evidence="1 2" key="1">
    <citation type="journal article" date="2012" name="FEBS Lett.">
        <title>Anammox organism KSU-1 expresses a NirK-type copper-containing nitrite reductase instead of a NirS-type with cytochrome cd1.</title>
        <authorList>
            <person name="Hira D."/>
            <person name="Toh H."/>
            <person name="Migita C.T."/>
            <person name="Okubo H."/>
            <person name="Nishiyama T."/>
            <person name="Hattori M."/>
            <person name="Furukawa K."/>
            <person name="Fujii T."/>
        </authorList>
    </citation>
    <scope>NUCLEOTIDE SEQUENCE [LARGE SCALE GENOMIC DNA]</scope>
</reference>
<accession>I3IR91</accession>
<dbReference type="Proteomes" id="UP000002985">
    <property type="component" value="Unassembled WGS sequence"/>
</dbReference>
<dbReference type="eggNOG" id="COG3391">
    <property type="taxonomic scope" value="Bacteria"/>
</dbReference>
<sequence length="587" mass="62754">MNLTDDPGNWFKSRNNGTPVSIIKRGERVDFKIDGCCTNTRHTVTLLIKPRNSKLIVDQDQSKSGTISATFDVPGVYVFICKVHPYMTGIVAVKDANGNIPDVTADSLPFIGHLGAASLPANTVLSVLRPVAPTDTDKAAKWDIRKSTDQIIPKTPGVGEIWINTQFERVAKQRDEKGTPKPGTITVVDAKTFAVEREINGLTAGGKWNNPHNMWANFTLDTVYNTNWFGTWINKIDRQTGKILQSIDVGEAPTHIVTIPTPGSSERGILTVPLSAENNFVKVEDGVDGLKIIDEEPTGEGRNHPHGHWLTCGRGDRMVVPNVFKGMGVAGSISILDAFTGNVLKEFVQDSDDPLRSVIQMPLAVGECHVNGISKAYVANAVSGYVTVIDVDAMQILKNIPVTVTPDGQTGKDILHTLQVPIQTPVSSGERFVATAILSLTTVPNAKSNSTDYVVIIDTATDEIVAYLPTPGGTHGVNWGAKLGGGYYAYVTSQFANVLAIIDPDPNNDGKGPDAAVVGTILLTNGSKDAGVTDGTGGQGIKPLPITHDGWIQPTVELAGTGVLSAEVENWISQLTPQQKNPVDSGH</sequence>
<gene>
    <name evidence="1" type="ORF">KSU1_D0927</name>
</gene>
<dbReference type="PANTHER" id="PTHR47197">
    <property type="entry name" value="PROTEIN NIRF"/>
    <property type="match status" value="1"/>
</dbReference>
<dbReference type="Gene3D" id="2.60.40.420">
    <property type="entry name" value="Cupredoxins - blue copper proteins"/>
    <property type="match status" value="1"/>
</dbReference>
<dbReference type="OrthoDB" id="9757546at2"/>
<dbReference type="InterPro" id="IPR011048">
    <property type="entry name" value="Haem_d1_sf"/>
</dbReference>
<comment type="caution">
    <text evidence="1">The sequence shown here is derived from an EMBL/GenBank/DDBJ whole genome shotgun (WGS) entry which is preliminary data.</text>
</comment>
<organism evidence="1 2">
    <name type="scientific">Candidatus Jettenia caeni</name>
    <dbReference type="NCBI Taxonomy" id="247490"/>
    <lineage>
        <taxon>Bacteria</taxon>
        <taxon>Pseudomonadati</taxon>
        <taxon>Planctomycetota</taxon>
        <taxon>Candidatus Brocadiia</taxon>
        <taxon>Candidatus Brocadiales</taxon>
        <taxon>Candidatus Brocadiaceae</taxon>
        <taxon>Candidatus Jettenia</taxon>
    </lineage>
</organism>
<proteinExistence type="predicted"/>
<evidence type="ECO:0000313" key="2">
    <source>
        <dbReference type="Proteomes" id="UP000002985"/>
    </source>
</evidence>
<name>I3IR91_9BACT</name>
<dbReference type="SUPFAM" id="SSF49503">
    <property type="entry name" value="Cupredoxins"/>
    <property type="match status" value="1"/>
</dbReference>
<dbReference type="InterPro" id="IPR051200">
    <property type="entry name" value="Host-pathogen_enzymatic-act"/>
</dbReference>
<dbReference type="STRING" id="247490.KSU1_D0927"/>
<dbReference type="InterPro" id="IPR008972">
    <property type="entry name" value="Cupredoxin"/>
</dbReference>
<dbReference type="SUPFAM" id="SSF51004">
    <property type="entry name" value="C-terminal (heme d1) domain of cytochrome cd1-nitrite reductase"/>
    <property type="match status" value="1"/>
</dbReference>
<dbReference type="InterPro" id="IPR015943">
    <property type="entry name" value="WD40/YVTN_repeat-like_dom_sf"/>
</dbReference>
<dbReference type="Gene3D" id="2.130.10.10">
    <property type="entry name" value="YVTN repeat-like/Quinoprotein amine dehydrogenase"/>
    <property type="match status" value="2"/>
</dbReference>
<dbReference type="AlphaFoldDB" id="I3IR91"/>
<keyword evidence="2" id="KW-1185">Reference proteome</keyword>
<dbReference type="PANTHER" id="PTHR47197:SF3">
    <property type="entry name" value="DIHYDRO-HEME D1 DEHYDROGENASE"/>
    <property type="match status" value="1"/>
</dbReference>